<keyword evidence="1" id="KW-1133">Transmembrane helix</keyword>
<gene>
    <name evidence="2" type="ORF">MKW98_022925</name>
</gene>
<dbReference type="EMBL" id="JAJJMB010000061">
    <property type="protein sequence ID" value="KAI3963503.1"/>
    <property type="molecule type" value="Genomic_DNA"/>
</dbReference>
<dbReference type="AlphaFoldDB" id="A0AAD4TJE2"/>
<accession>A0AAD4TJE2</accession>
<proteinExistence type="predicted"/>
<comment type="caution">
    <text evidence="2">The sequence shown here is derived from an EMBL/GenBank/DDBJ whole genome shotgun (WGS) entry which is preliminary data.</text>
</comment>
<evidence type="ECO:0000313" key="2">
    <source>
        <dbReference type="EMBL" id="KAI3963503.1"/>
    </source>
</evidence>
<keyword evidence="3" id="KW-1185">Reference proteome</keyword>
<reference evidence="2" key="1">
    <citation type="submission" date="2022-04" db="EMBL/GenBank/DDBJ databases">
        <title>A functionally conserved STORR gene fusion in Papaver species that diverged 16.8 million years ago.</title>
        <authorList>
            <person name="Catania T."/>
        </authorList>
    </citation>
    <scope>NUCLEOTIDE SEQUENCE</scope>
    <source>
        <strain evidence="2">S-188037</strain>
    </source>
</reference>
<keyword evidence="1" id="KW-0812">Transmembrane</keyword>
<evidence type="ECO:0000313" key="3">
    <source>
        <dbReference type="Proteomes" id="UP001202328"/>
    </source>
</evidence>
<feature type="transmembrane region" description="Helical" evidence="1">
    <location>
        <begin position="21"/>
        <end position="43"/>
    </location>
</feature>
<sequence length="321" mass="37638">MLFDRGKLFESIMRYSYHHTSSAHFSSGTLNFGLIVLNVLILMHKFNAHFYKKILDLEYGLELLFANLNVSLIDMVPSNSVMGSLNYGGGLYSCQDFAGWVFDRGRFYRDTLTSCMLVFKISKLRVAYNENSLYELTLAYGNCSELLWEYSNVFVFVKNGDSHDARKLSDKMLPQVIFPWTDEVLLVTRENKLENTRELFEQLLVRDFRLPTHMEEDWKEFIEQEIISVNNTMLLAWKLNFLQLNPRVCLPEIELFIFFLPGEYVKKMHGSVVQSLSEDADSLLWRLSSGLLVLSFSMLVQRRPVFRQEQKETYRRFLWGV</sequence>
<organism evidence="2 3">
    <name type="scientific">Papaver atlanticum</name>
    <dbReference type="NCBI Taxonomy" id="357466"/>
    <lineage>
        <taxon>Eukaryota</taxon>
        <taxon>Viridiplantae</taxon>
        <taxon>Streptophyta</taxon>
        <taxon>Embryophyta</taxon>
        <taxon>Tracheophyta</taxon>
        <taxon>Spermatophyta</taxon>
        <taxon>Magnoliopsida</taxon>
        <taxon>Ranunculales</taxon>
        <taxon>Papaveraceae</taxon>
        <taxon>Papaveroideae</taxon>
        <taxon>Papaver</taxon>
    </lineage>
</organism>
<dbReference type="Proteomes" id="UP001202328">
    <property type="component" value="Unassembled WGS sequence"/>
</dbReference>
<evidence type="ECO:0000256" key="1">
    <source>
        <dbReference type="SAM" id="Phobius"/>
    </source>
</evidence>
<name>A0AAD4TJE2_9MAGN</name>
<keyword evidence="1" id="KW-0472">Membrane</keyword>
<protein>
    <submittedName>
        <fullName evidence="2">Uncharacterized protein</fullName>
    </submittedName>
</protein>